<dbReference type="AlphaFoldDB" id="A0A2P2R3Z1"/>
<evidence type="ECO:0000313" key="1">
    <source>
        <dbReference type="EMBL" id="MBX73921.1"/>
    </source>
</evidence>
<sequence>MIDAPKPSAEQQLHKPYCDMKSKSVLAVGHIFLALVR</sequence>
<protein>
    <submittedName>
        <fullName evidence="1">Uncharacterized protein</fullName>
    </submittedName>
</protein>
<name>A0A2P2R3Z1_RHIMU</name>
<organism evidence="1">
    <name type="scientific">Rhizophora mucronata</name>
    <name type="common">Asiatic mangrove</name>
    <dbReference type="NCBI Taxonomy" id="61149"/>
    <lineage>
        <taxon>Eukaryota</taxon>
        <taxon>Viridiplantae</taxon>
        <taxon>Streptophyta</taxon>
        <taxon>Embryophyta</taxon>
        <taxon>Tracheophyta</taxon>
        <taxon>Spermatophyta</taxon>
        <taxon>Magnoliopsida</taxon>
        <taxon>eudicotyledons</taxon>
        <taxon>Gunneridae</taxon>
        <taxon>Pentapetalae</taxon>
        <taxon>rosids</taxon>
        <taxon>fabids</taxon>
        <taxon>Malpighiales</taxon>
        <taxon>Rhizophoraceae</taxon>
        <taxon>Rhizophora</taxon>
    </lineage>
</organism>
<dbReference type="EMBL" id="GGEC01093437">
    <property type="protein sequence ID" value="MBX73921.1"/>
    <property type="molecule type" value="Transcribed_RNA"/>
</dbReference>
<accession>A0A2P2R3Z1</accession>
<reference evidence="1" key="1">
    <citation type="submission" date="2018-02" db="EMBL/GenBank/DDBJ databases">
        <title>Rhizophora mucronata_Transcriptome.</title>
        <authorList>
            <person name="Meera S.P."/>
            <person name="Sreeshan A."/>
            <person name="Augustine A."/>
        </authorList>
    </citation>
    <scope>NUCLEOTIDE SEQUENCE</scope>
    <source>
        <tissue evidence="1">Leaf</tissue>
    </source>
</reference>
<proteinExistence type="predicted"/>